<dbReference type="AlphaFoldDB" id="A0A223MFZ2"/>
<evidence type="ECO:0000313" key="2">
    <source>
        <dbReference type="EMBL" id="VEJ16303.1"/>
    </source>
</evidence>
<reference evidence="1" key="3">
    <citation type="submission" date="2022-12" db="EMBL/GenBank/DDBJ databases">
        <authorList>
            <person name="Kardos G."/>
            <person name="Sarkozi R."/>
            <person name="Laczko L."/>
            <person name="Marton S."/>
            <person name="Makrai L."/>
            <person name="Banyai K."/>
            <person name="Fodor L."/>
        </authorList>
    </citation>
    <scope>NUCLEOTIDE SEQUENCE</scope>
    <source>
        <strain evidence="1">84/14</strain>
    </source>
</reference>
<reference evidence="1" key="2">
    <citation type="journal article" date="2021" name="Vet Sci">
        <title>O-Serogroups and Pathovirotypes of Escherichia coli Isolated from Post-Weaning Piglets Showing Diarrhoea and/or Oedema in South Korea.</title>
        <authorList>
            <person name="Byun J.W."/>
            <person name="Moon B.Y."/>
            <person name="Do K.H."/>
            <person name="Lee K."/>
            <person name="Lee H.Y."/>
            <person name="Kim W.I."/>
            <person name="So B."/>
            <person name="Lee W.K."/>
        </authorList>
    </citation>
    <scope>NUCLEOTIDE SEQUENCE</scope>
    <source>
        <strain evidence="1">84/14</strain>
    </source>
</reference>
<evidence type="ECO:0000313" key="3">
    <source>
        <dbReference type="Proteomes" id="UP000275510"/>
    </source>
</evidence>
<dbReference type="PANTHER" id="PTHR38785">
    <property type="entry name" value="HOMOLOG OF VIRK"/>
    <property type="match status" value="1"/>
</dbReference>
<dbReference type="EMBL" id="LR134515">
    <property type="protein sequence ID" value="VEJ16303.1"/>
    <property type="molecule type" value="Genomic_DNA"/>
</dbReference>
<gene>
    <name evidence="2" type="ORF">NCTC10976_00386</name>
    <name evidence="1" type="ORF">OYG11_01915</name>
</gene>
<organism evidence="2 3">
    <name type="scientific">Actinobacillus pleuropneumoniae</name>
    <name type="common">Haemophilus pleuropneumoniae</name>
    <dbReference type="NCBI Taxonomy" id="715"/>
    <lineage>
        <taxon>Bacteria</taxon>
        <taxon>Pseudomonadati</taxon>
        <taxon>Pseudomonadota</taxon>
        <taxon>Gammaproteobacteria</taxon>
        <taxon>Pasteurellales</taxon>
        <taxon>Pasteurellaceae</taxon>
        <taxon>Actinobacillus</taxon>
    </lineage>
</organism>
<proteinExistence type="predicted"/>
<dbReference type="InterPro" id="IPR007488">
    <property type="entry name" value="DUF535"/>
</dbReference>
<evidence type="ECO:0000313" key="1">
    <source>
        <dbReference type="EMBL" id="MCY6523010.1"/>
    </source>
</evidence>
<protein>
    <submittedName>
        <fullName evidence="2">Protein of uncharacterized function (DUF535)</fullName>
    </submittedName>
    <submittedName>
        <fullName evidence="1">VirK/YbjX family protein</fullName>
    </submittedName>
</protein>
<dbReference type="GO" id="GO:0006974">
    <property type="term" value="P:DNA damage response"/>
    <property type="evidence" value="ECO:0007669"/>
    <property type="project" value="TreeGrafter"/>
</dbReference>
<dbReference type="OrthoDB" id="6835762at2"/>
<name>A0A223MFZ2_ACTPL</name>
<accession>A0A223MFZ2</accession>
<dbReference type="PANTHER" id="PTHR38785:SF1">
    <property type="entry name" value="HOMOLOG OF VIRK"/>
    <property type="match status" value="1"/>
</dbReference>
<reference evidence="2 3" key="1">
    <citation type="submission" date="2018-12" db="EMBL/GenBank/DDBJ databases">
        <authorList>
            <consortium name="Pathogen Informatics"/>
        </authorList>
    </citation>
    <scope>NUCLEOTIDE SEQUENCE [LARGE SCALE GENOMIC DNA]</scope>
    <source>
        <strain evidence="2 3">NCTC10976</strain>
    </source>
</reference>
<dbReference type="Proteomes" id="UP001077788">
    <property type="component" value="Unassembled WGS sequence"/>
</dbReference>
<dbReference type="GeneID" id="48598529"/>
<dbReference type="EMBL" id="JAPQFC010000001">
    <property type="protein sequence ID" value="MCY6523010.1"/>
    <property type="molecule type" value="Genomic_DNA"/>
</dbReference>
<sequence length="290" mass="35006">MKKFFHFPKFSEAFPNEKRPSKLLREYFRYSFRKVWCSTQCIQLTNYLNNSPLWAELFNQNLYRVNTLLDTYCDKTFNKKQRLKAIKENFTRFENLFRIHFCNQLVTQQEVCIAKLSDELNLYLSINQIDPLEGFFSLNIKNNQKEHIYDASFTLLEENKILISSIQGPNSKSAQDLIKSATKQLYGIRPMFMLIYIFKLIAEKFNLELLGIPHKRQAKYRWNDHSRLLFNYDIFWKDNNAILTKNDYWSLSNNIERKPLNIIPSKKRSMYKKRYQLLDDIKEKINLMFY</sequence>
<dbReference type="OMA" id="ADYDSFW"/>
<dbReference type="RefSeq" id="WP_005596360.1">
    <property type="nucleotide sequence ID" value="NZ_CBDBSU010000010.1"/>
</dbReference>
<dbReference type="Proteomes" id="UP000275510">
    <property type="component" value="Chromosome"/>
</dbReference>
<dbReference type="Pfam" id="PF04393">
    <property type="entry name" value="DUF535"/>
    <property type="match status" value="1"/>
</dbReference>